<dbReference type="AlphaFoldDB" id="A0A7X3K054"/>
<feature type="compositionally biased region" description="Polar residues" evidence="1">
    <location>
        <begin position="99"/>
        <end position="114"/>
    </location>
</feature>
<reference evidence="2 3" key="1">
    <citation type="journal article" date="2019" name="Microorganisms">
        <title>Paenibacillus lutrae sp. nov., A Chitinolytic Species Isolated from A River Otter in Castril Natural Park, Granada, Spain.</title>
        <authorList>
            <person name="Rodriguez M."/>
            <person name="Reina J.C."/>
            <person name="Bejar V."/>
            <person name="Llamas I."/>
        </authorList>
    </citation>
    <scope>NUCLEOTIDE SEQUENCE [LARGE SCALE GENOMIC DNA]</scope>
    <source>
        <strain evidence="2 3">N10</strain>
    </source>
</reference>
<evidence type="ECO:0000313" key="2">
    <source>
        <dbReference type="EMBL" id="MVP00788.1"/>
    </source>
</evidence>
<dbReference type="EMBL" id="RHLK01000008">
    <property type="protein sequence ID" value="MVP00788.1"/>
    <property type="molecule type" value="Genomic_DNA"/>
</dbReference>
<evidence type="ECO:0000313" key="3">
    <source>
        <dbReference type="Proteomes" id="UP000490800"/>
    </source>
</evidence>
<comment type="caution">
    <text evidence="2">The sequence shown here is derived from an EMBL/GenBank/DDBJ whole genome shotgun (WGS) entry which is preliminary data.</text>
</comment>
<dbReference type="Proteomes" id="UP000490800">
    <property type="component" value="Unassembled WGS sequence"/>
</dbReference>
<dbReference type="RefSeq" id="WP_157336605.1">
    <property type="nucleotide sequence ID" value="NZ_RHLK01000008.1"/>
</dbReference>
<evidence type="ECO:0000256" key="1">
    <source>
        <dbReference type="SAM" id="MobiDB-lite"/>
    </source>
</evidence>
<feature type="region of interest" description="Disordered" evidence="1">
    <location>
        <begin position="88"/>
        <end position="114"/>
    </location>
</feature>
<protein>
    <submittedName>
        <fullName evidence="2">Uncharacterized protein</fullName>
    </submittedName>
</protein>
<proteinExistence type="predicted"/>
<dbReference type="OrthoDB" id="2655795at2"/>
<accession>A0A7X3K054</accession>
<gene>
    <name evidence="2" type="ORF">EDM21_14855</name>
</gene>
<keyword evidence="3" id="KW-1185">Reference proteome</keyword>
<name>A0A7X3K054_9BACL</name>
<organism evidence="2 3">
    <name type="scientific">Paenibacillus lutrae</name>
    <dbReference type="NCBI Taxonomy" id="2078573"/>
    <lineage>
        <taxon>Bacteria</taxon>
        <taxon>Bacillati</taxon>
        <taxon>Bacillota</taxon>
        <taxon>Bacilli</taxon>
        <taxon>Bacillales</taxon>
        <taxon>Paenibacillaceae</taxon>
        <taxon>Paenibacillus</taxon>
    </lineage>
</organism>
<sequence length="186" mass="20136">MPNNKNQSSKQGHLFTVNILIEEETNGLALQSLLQTLNAAHFKDYRILEGIQLGKLIELNEPSGSKEGSGTASLPAAANSISTETKVSASVPDAGANPVQASRTAQAGSSDPLTSNYETLEENLRRIIKANTLIRLSVVKGAGIRLSLPCRVLNFDEESGNVSVYHVDEKKVYLFKLNEIDNMSTH</sequence>